<accession>A0ABY2Y7M4</accession>
<dbReference type="EMBL" id="VEWL01000002">
    <property type="protein sequence ID" value="TNV17725.1"/>
    <property type="molecule type" value="Genomic_DNA"/>
</dbReference>
<evidence type="ECO:0000313" key="3">
    <source>
        <dbReference type="Proteomes" id="UP000312784"/>
    </source>
</evidence>
<name>A0ABY2Y7M4_9HYPH</name>
<evidence type="ECO:0000313" key="2">
    <source>
        <dbReference type="EMBL" id="TNV17725.1"/>
    </source>
</evidence>
<sequence>MTAVVGVLLDELRGLLSIEHDGSITWDELQELKNEYFGADAVAIEVYPPHSHVVNSLPMRHLWKLGSGEYWPDLTGQKLVGDLTLRDREILTRSEIEFHQQRAASRATENGRA</sequence>
<comment type="caution">
    <text evidence="2">The sequence shown here is derived from an EMBL/GenBank/DDBJ whole genome shotgun (WGS) entry which is preliminary data.</text>
</comment>
<evidence type="ECO:0000259" key="1">
    <source>
        <dbReference type="Pfam" id="PF24746"/>
    </source>
</evidence>
<feature type="domain" description="DUF7694" evidence="1">
    <location>
        <begin position="16"/>
        <end position="65"/>
    </location>
</feature>
<dbReference type="Pfam" id="PF24746">
    <property type="entry name" value="DUF7694"/>
    <property type="match status" value="1"/>
</dbReference>
<dbReference type="Proteomes" id="UP000312784">
    <property type="component" value="Unassembled WGS sequence"/>
</dbReference>
<keyword evidence="3" id="KW-1185">Reference proteome</keyword>
<proteinExistence type="predicted"/>
<dbReference type="RefSeq" id="WP_140024255.1">
    <property type="nucleotide sequence ID" value="NZ_JBHUFG010000007.1"/>
</dbReference>
<reference evidence="2 3" key="1">
    <citation type="submission" date="2019-06" db="EMBL/GenBank/DDBJ databases">
        <title>Ochrobactrum cricket sp.nov., isolated from the insect Teleogryllus occipitalis living in deserted cropland.</title>
        <authorList>
            <person name="Hu M."/>
        </authorList>
    </citation>
    <scope>NUCLEOTIDE SEQUENCE [LARGE SCALE GENOMIC DNA]</scope>
    <source>
        <strain evidence="2 3">LCB8</strain>
    </source>
</reference>
<organism evidence="2 3">
    <name type="scientific">Ochrobactrum teleogrylli</name>
    <dbReference type="NCBI Taxonomy" id="2479765"/>
    <lineage>
        <taxon>Bacteria</taxon>
        <taxon>Pseudomonadati</taxon>
        <taxon>Pseudomonadota</taxon>
        <taxon>Alphaproteobacteria</taxon>
        <taxon>Hyphomicrobiales</taxon>
        <taxon>Brucellaceae</taxon>
        <taxon>Brucella/Ochrobactrum group</taxon>
        <taxon>Ochrobactrum</taxon>
    </lineage>
</organism>
<dbReference type="InterPro" id="IPR056111">
    <property type="entry name" value="DUF7694"/>
</dbReference>
<protein>
    <recommendedName>
        <fullName evidence="1">DUF7694 domain-containing protein</fullName>
    </recommendedName>
</protein>
<gene>
    <name evidence="2" type="ORF">FIC94_05995</name>
</gene>